<gene>
    <name evidence="1" type="ORF">AVEN_148093_1</name>
</gene>
<evidence type="ECO:0000313" key="1">
    <source>
        <dbReference type="EMBL" id="GBM49176.1"/>
    </source>
</evidence>
<accession>A0A4Y2G8T3</accession>
<organism evidence="1 2">
    <name type="scientific">Araneus ventricosus</name>
    <name type="common">Orbweaver spider</name>
    <name type="synonym">Epeira ventricosa</name>
    <dbReference type="NCBI Taxonomy" id="182803"/>
    <lineage>
        <taxon>Eukaryota</taxon>
        <taxon>Metazoa</taxon>
        <taxon>Ecdysozoa</taxon>
        <taxon>Arthropoda</taxon>
        <taxon>Chelicerata</taxon>
        <taxon>Arachnida</taxon>
        <taxon>Araneae</taxon>
        <taxon>Araneomorphae</taxon>
        <taxon>Entelegynae</taxon>
        <taxon>Araneoidea</taxon>
        <taxon>Araneidae</taxon>
        <taxon>Araneus</taxon>
    </lineage>
</organism>
<dbReference type="AlphaFoldDB" id="A0A4Y2G8T3"/>
<dbReference type="EMBL" id="BGPR01001242">
    <property type="protein sequence ID" value="GBM49176.1"/>
    <property type="molecule type" value="Genomic_DNA"/>
</dbReference>
<name>A0A4Y2G8T3_ARAVE</name>
<evidence type="ECO:0000313" key="2">
    <source>
        <dbReference type="Proteomes" id="UP000499080"/>
    </source>
</evidence>
<sequence>MLLVTYVEEKDTLNVMHIRNGPSPKAGRTPTSQILVDATSTHLCVKANKFCCGSPKFRISRYHLTPSEYLQFFSGDANTNESLLTKALFPFQWFGVRCVKYSLSPFVGTQRIVAARGFGGGLTFPVKCRNMLGHQRPTNRRTTTSVKCLWTVVDCVCVVGMVRQIGFQTTTNPRI</sequence>
<comment type="caution">
    <text evidence="1">The sequence shown here is derived from an EMBL/GenBank/DDBJ whole genome shotgun (WGS) entry which is preliminary data.</text>
</comment>
<proteinExistence type="predicted"/>
<protein>
    <submittedName>
        <fullName evidence="1">Uncharacterized protein</fullName>
    </submittedName>
</protein>
<dbReference type="Proteomes" id="UP000499080">
    <property type="component" value="Unassembled WGS sequence"/>
</dbReference>
<keyword evidence="2" id="KW-1185">Reference proteome</keyword>
<reference evidence="1 2" key="1">
    <citation type="journal article" date="2019" name="Sci. Rep.">
        <title>Orb-weaving spider Araneus ventricosus genome elucidates the spidroin gene catalogue.</title>
        <authorList>
            <person name="Kono N."/>
            <person name="Nakamura H."/>
            <person name="Ohtoshi R."/>
            <person name="Moran D.A.P."/>
            <person name="Shinohara A."/>
            <person name="Yoshida Y."/>
            <person name="Fujiwara M."/>
            <person name="Mori M."/>
            <person name="Tomita M."/>
            <person name="Arakawa K."/>
        </authorList>
    </citation>
    <scope>NUCLEOTIDE SEQUENCE [LARGE SCALE GENOMIC DNA]</scope>
</reference>